<reference evidence="1 2" key="1">
    <citation type="submission" date="2013-09" db="EMBL/GenBank/DDBJ databases">
        <title>Corchorus capsularis genome sequencing.</title>
        <authorList>
            <person name="Alam M."/>
            <person name="Haque M.S."/>
            <person name="Islam M.S."/>
            <person name="Emdad E.M."/>
            <person name="Islam M.M."/>
            <person name="Ahmed B."/>
            <person name="Halim A."/>
            <person name="Hossen Q.M.M."/>
            <person name="Hossain M.Z."/>
            <person name="Ahmed R."/>
            <person name="Khan M.M."/>
            <person name="Islam R."/>
            <person name="Rashid M.M."/>
            <person name="Khan S.A."/>
            <person name="Rahman M.S."/>
            <person name="Alam M."/>
        </authorList>
    </citation>
    <scope>NUCLEOTIDE SEQUENCE [LARGE SCALE GENOMIC DNA]</scope>
    <source>
        <strain evidence="2">cv. CVL-1</strain>
        <tissue evidence="1">Whole seedling</tissue>
    </source>
</reference>
<comment type="caution">
    <text evidence="1">The sequence shown here is derived from an EMBL/GenBank/DDBJ whole genome shotgun (WGS) entry which is preliminary data.</text>
</comment>
<gene>
    <name evidence="1" type="ORF">CCACVL1_20958</name>
</gene>
<accession>A0A1R3H937</accession>
<proteinExistence type="predicted"/>
<name>A0A1R3H937_COCAP</name>
<dbReference type="Gramene" id="OMO66874">
    <property type="protein sequence ID" value="OMO66874"/>
    <property type="gene ID" value="CCACVL1_20958"/>
</dbReference>
<keyword evidence="2" id="KW-1185">Reference proteome</keyword>
<organism evidence="1 2">
    <name type="scientific">Corchorus capsularis</name>
    <name type="common">Jute</name>
    <dbReference type="NCBI Taxonomy" id="210143"/>
    <lineage>
        <taxon>Eukaryota</taxon>
        <taxon>Viridiplantae</taxon>
        <taxon>Streptophyta</taxon>
        <taxon>Embryophyta</taxon>
        <taxon>Tracheophyta</taxon>
        <taxon>Spermatophyta</taxon>
        <taxon>Magnoliopsida</taxon>
        <taxon>eudicotyledons</taxon>
        <taxon>Gunneridae</taxon>
        <taxon>Pentapetalae</taxon>
        <taxon>rosids</taxon>
        <taxon>malvids</taxon>
        <taxon>Malvales</taxon>
        <taxon>Malvaceae</taxon>
        <taxon>Grewioideae</taxon>
        <taxon>Apeibeae</taxon>
        <taxon>Corchorus</taxon>
    </lineage>
</organism>
<evidence type="ECO:0000313" key="1">
    <source>
        <dbReference type="EMBL" id="OMO66874.1"/>
    </source>
</evidence>
<dbReference type="Proteomes" id="UP000188268">
    <property type="component" value="Unassembled WGS sequence"/>
</dbReference>
<protein>
    <submittedName>
        <fullName evidence="1">Uncharacterized protein</fullName>
    </submittedName>
</protein>
<sequence length="23" mass="2525">MESAICIVLTYYTFGFAPAASRL</sequence>
<evidence type="ECO:0000313" key="2">
    <source>
        <dbReference type="Proteomes" id="UP000188268"/>
    </source>
</evidence>
<dbReference type="EMBL" id="AWWV01012471">
    <property type="protein sequence ID" value="OMO66874.1"/>
    <property type="molecule type" value="Genomic_DNA"/>
</dbReference>
<dbReference type="AlphaFoldDB" id="A0A1R3H937"/>